<dbReference type="Pfam" id="PF13240">
    <property type="entry name" value="Zn_Ribbon_1"/>
    <property type="match status" value="1"/>
</dbReference>
<evidence type="ECO:0000256" key="5">
    <source>
        <dbReference type="SAM" id="MobiDB-lite"/>
    </source>
</evidence>
<dbReference type="GO" id="GO:0016020">
    <property type="term" value="C:membrane"/>
    <property type="evidence" value="ECO:0007669"/>
    <property type="project" value="UniProtKB-SubCell"/>
</dbReference>
<feature type="region of interest" description="Disordered" evidence="5">
    <location>
        <begin position="200"/>
        <end position="228"/>
    </location>
</feature>
<evidence type="ECO:0000256" key="1">
    <source>
        <dbReference type="ARBA" id="ARBA00004141"/>
    </source>
</evidence>
<accession>A0A6S6NYN6</accession>
<dbReference type="AlphaFoldDB" id="A0A6S6NYN6"/>
<organism evidence="9 10">
    <name type="scientific">Mycolicibacterium litorale</name>
    <dbReference type="NCBI Taxonomy" id="758802"/>
    <lineage>
        <taxon>Bacteria</taxon>
        <taxon>Bacillati</taxon>
        <taxon>Actinomycetota</taxon>
        <taxon>Actinomycetes</taxon>
        <taxon>Mycobacteriales</taxon>
        <taxon>Mycobacteriaceae</taxon>
        <taxon>Mycolicibacterium</taxon>
    </lineage>
</organism>
<name>A0A6S6NYN6_9MYCO</name>
<evidence type="ECO:0000256" key="3">
    <source>
        <dbReference type="ARBA" id="ARBA00022989"/>
    </source>
</evidence>
<reference evidence="9 10" key="1">
    <citation type="submission" date="2020-07" db="EMBL/GenBank/DDBJ databases">
        <title>Complete genome sequence of Mycolicibacterium litorale like strain isolated from cardiac implantable electronic device infection.</title>
        <authorList>
            <person name="Fukano H."/>
            <person name="Miyama H."/>
            <person name="Hoshino Y."/>
        </authorList>
    </citation>
    <scope>NUCLEOTIDE SEQUENCE [LARGE SCALE GENOMIC DNA]</scope>
    <source>
        <strain evidence="9 10">NIIDNTM18</strain>
    </source>
</reference>
<evidence type="ECO:0000313" key="9">
    <source>
        <dbReference type="EMBL" id="BCI50922.1"/>
    </source>
</evidence>
<evidence type="ECO:0000313" key="10">
    <source>
        <dbReference type="Proteomes" id="UP000515734"/>
    </source>
</evidence>
<dbReference type="RefSeq" id="WP_185293961.1">
    <property type="nucleotide sequence ID" value="NZ_AP023287.1"/>
</dbReference>
<evidence type="ECO:0000256" key="2">
    <source>
        <dbReference type="ARBA" id="ARBA00022692"/>
    </source>
</evidence>
<dbReference type="InterPro" id="IPR026870">
    <property type="entry name" value="Zinc_ribbon_dom"/>
</dbReference>
<dbReference type="EMBL" id="AP023287">
    <property type="protein sequence ID" value="BCI50922.1"/>
    <property type="molecule type" value="Genomic_DNA"/>
</dbReference>
<evidence type="ECO:0008006" key="11">
    <source>
        <dbReference type="Google" id="ProtNLM"/>
    </source>
</evidence>
<dbReference type="InterPro" id="IPR010432">
    <property type="entry name" value="RDD"/>
</dbReference>
<feature type="domain" description="Zinc-ribbon" evidence="8">
    <location>
        <begin position="12"/>
        <end position="33"/>
    </location>
</feature>
<dbReference type="Proteomes" id="UP000515734">
    <property type="component" value="Chromosome"/>
</dbReference>
<keyword evidence="4 6" id="KW-0472">Membrane</keyword>
<sequence>MPVKPGGMALECPQCGSGVAPNARFCPACGQPLTARVPVARPAASSVSRTASAEPAGAPAQIRFAGGRVRCTSFLLDFAAMISPALPLSTAAAVLGVAEVISIVVPVAFVAVWLWMQIWQGLTGKTFGKAMLGLRLVRTADHRPPGVAATLLRSAACVATLGSAGLPVLVSPAPRDGWHDRLSGLTVLDVAAGANPLGPRQRATLRRSTDPGLNRVHSPVPVPAVRRG</sequence>
<feature type="transmembrane region" description="Helical" evidence="6">
    <location>
        <begin position="91"/>
        <end position="115"/>
    </location>
</feature>
<protein>
    <recommendedName>
        <fullName evidence="11">RDD domain-containing protein</fullName>
    </recommendedName>
</protein>
<proteinExistence type="predicted"/>
<keyword evidence="3 6" id="KW-1133">Transmembrane helix</keyword>
<evidence type="ECO:0000256" key="4">
    <source>
        <dbReference type="ARBA" id="ARBA00023136"/>
    </source>
</evidence>
<evidence type="ECO:0000256" key="6">
    <source>
        <dbReference type="SAM" id="Phobius"/>
    </source>
</evidence>
<comment type="subcellular location">
    <subcellularLocation>
        <location evidence="1">Membrane</location>
        <topology evidence="1">Multi-pass membrane protein</topology>
    </subcellularLocation>
</comment>
<keyword evidence="2 6" id="KW-0812">Transmembrane</keyword>
<evidence type="ECO:0000259" key="8">
    <source>
        <dbReference type="Pfam" id="PF13240"/>
    </source>
</evidence>
<evidence type="ECO:0000259" key="7">
    <source>
        <dbReference type="Pfam" id="PF06271"/>
    </source>
</evidence>
<feature type="domain" description="RDD" evidence="7">
    <location>
        <begin position="70"/>
        <end position="183"/>
    </location>
</feature>
<dbReference type="Pfam" id="PF06271">
    <property type="entry name" value="RDD"/>
    <property type="match status" value="1"/>
</dbReference>
<gene>
    <name evidence="9" type="ORF">NIIDNTM18_02000</name>
</gene>